<dbReference type="EMBL" id="AUZY01012282">
    <property type="protein sequence ID" value="EQD30579.1"/>
    <property type="molecule type" value="Genomic_DNA"/>
</dbReference>
<feature type="non-terminal residue" evidence="3">
    <location>
        <position position="1"/>
    </location>
</feature>
<dbReference type="AlphaFoldDB" id="T0ZPG5"/>
<dbReference type="Gene3D" id="3.30.1360.120">
    <property type="entry name" value="Probable tRNA modification gtpase trme, domain 1"/>
    <property type="match status" value="1"/>
</dbReference>
<evidence type="ECO:0000259" key="2">
    <source>
        <dbReference type="Pfam" id="PF01571"/>
    </source>
</evidence>
<dbReference type="SUPFAM" id="SSF103025">
    <property type="entry name" value="Folate-binding domain"/>
    <property type="match status" value="1"/>
</dbReference>
<reference evidence="3" key="2">
    <citation type="journal article" date="2014" name="ISME J.">
        <title>Microbial stratification in low pH oxic and suboxic macroscopic growths along an acid mine drainage.</title>
        <authorList>
            <person name="Mendez-Garcia C."/>
            <person name="Mesa V."/>
            <person name="Sprenger R.R."/>
            <person name="Richter M."/>
            <person name="Diez M.S."/>
            <person name="Solano J."/>
            <person name="Bargiela R."/>
            <person name="Golyshina O.V."/>
            <person name="Manteca A."/>
            <person name="Ramos J.L."/>
            <person name="Gallego J.R."/>
            <person name="Llorente I."/>
            <person name="Martins Dos Santos V.A."/>
            <person name="Jensen O.N."/>
            <person name="Pelaez A.I."/>
            <person name="Sanchez J."/>
            <person name="Ferrer M."/>
        </authorList>
    </citation>
    <scope>NUCLEOTIDE SEQUENCE</scope>
</reference>
<dbReference type="PANTHER" id="PTHR43757">
    <property type="entry name" value="AMINOMETHYLTRANSFERASE"/>
    <property type="match status" value="1"/>
</dbReference>
<feature type="domain" description="GCVT N-terminal" evidence="2">
    <location>
        <begin position="2"/>
        <end position="175"/>
    </location>
</feature>
<dbReference type="InterPro" id="IPR027266">
    <property type="entry name" value="TrmE/GcvT-like"/>
</dbReference>
<feature type="non-terminal residue" evidence="3">
    <location>
        <position position="176"/>
    </location>
</feature>
<reference evidence="3" key="1">
    <citation type="submission" date="2013-08" db="EMBL/GenBank/DDBJ databases">
        <authorList>
            <person name="Mendez C."/>
            <person name="Richter M."/>
            <person name="Ferrer M."/>
            <person name="Sanchez J."/>
        </authorList>
    </citation>
    <scope>NUCLEOTIDE SEQUENCE</scope>
</reference>
<organism evidence="3">
    <name type="scientific">mine drainage metagenome</name>
    <dbReference type="NCBI Taxonomy" id="410659"/>
    <lineage>
        <taxon>unclassified sequences</taxon>
        <taxon>metagenomes</taxon>
        <taxon>ecological metagenomes</taxon>
    </lineage>
</organism>
<evidence type="ECO:0000256" key="1">
    <source>
        <dbReference type="SAM" id="MobiDB-lite"/>
    </source>
</evidence>
<protein>
    <submittedName>
        <fullName evidence="3">Glycine cleavage system T protein</fullName>
    </submittedName>
</protein>
<comment type="caution">
    <text evidence="3">The sequence shown here is derived from an EMBL/GenBank/DDBJ whole genome shotgun (WGS) entry which is preliminary data.</text>
</comment>
<sequence>SIRAEHLAVRQQAGLFDVSHMGEVTVRGPGAARLPAAPGDQRRRQALPGQGSVQRDVPGHGGIVDDLLVYQDEDGYMCVINAACHDHDLAWMRAQLPLQGVEFEDVSEETCLLAVQGPRALEILAPLTEGTGLEEIRYYHHRQGRVAGVPVRISRTGYTGEDGFELYGPADEAERL</sequence>
<name>T0ZPG5_9ZZZZ</name>
<dbReference type="InterPro" id="IPR006222">
    <property type="entry name" value="GCVT_N"/>
</dbReference>
<feature type="region of interest" description="Disordered" evidence="1">
    <location>
        <begin position="29"/>
        <end position="58"/>
    </location>
</feature>
<evidence type="ECO:0000313" key="3">
    <source>
        <dbReference type="EMBL" id="EQD30579.1"/>
    </source>
</evidence>
<proteinExistence type="predicted"/>
<dbReference type="Pfam" id="PF01571">
    <property type="entry name" value="GCV_T"/>
    <property type="match status" value="1"/>
</dbReference>
<accession>T0ZPG5</accession>
<dbReference type="PANTHER" id="PTHR43757:SF2">
    <property type="entry name" value="AMINOMETHYLTRANSFERASE, MITOCHONDRIAL"/>
    <property type="match status" value="1"/>
</dbReference>
<dbReference type="InterPro" id="IPR028896">
    <property type="entry name" value="GcvT/YgfZ/DmdA"/>
</dbReference>
<feature type="compositionally biased region" description="Low complexity" evidence="1">
    <location>
        <begin position="29"/>
        <end position="39"/>
    </location>
</feature>
<gene>
    <name evidence="3" type="ORF">B1B_18339</name>
</gene>